<reference evidence="1 2" key="1">
    <citation type="submission" date="2008-10" db="EMBL/GenBank/DDBJ databases">
        <title>Draft genome sequence of Desulvovibrio piger (ATCC 29098).</title>
        <authorList>
            <person name="Sudarsanam P."/>
            <person name="Ley R."/>
            <person name="Guruge J."/>
            <person name="Turnbaugh P.J."/>
            <person name="Mahowald M."/>
            <person name="Liep D."/>
            <person name="Gordon J."/>
        </authorList>
    </citation>
    <scope>NUCLEOTIDE SEQUENCE [LARGE SCALE GENOMIC DNA]</scope>
    <source>
        <strain evidence="1 2">ATCC 29098</strain>
    </source>
</reference>
<proteinExistence type="predicted"/>
<evidence type="ECO:0000313" key="1">
    <source>
        <dbReference type="EMBL" id="EEB33720.1"/>
    </source>
</evidence>
<accession>B6WTG4</accession>
<comment type="caution">
    <text evidence="1">The sequence shown here is derived from an EMBL/GenBank/DDBJ whole genome shotgun (WGS) entry which is preliminary data.</text>
</comment>
<sequence length="58" mass="6297">MRGRESLFLTEKRGSLPLAPSFPKNRSQDCLHRRQSFFVAVATGAGCPHSGLNAPVSI</sequence>
<organism evidence="1 2">
    <name type="scientific">Desulfovibrio piger ATCC 29098</name>
    <dbReference type="NCBI Taxonomy" id="411464"/>
    <lineage>
        <taxon>Bacteria</taxon>
        <taxon>Pseudomonadati</taxon>
        <taxon>Thermodesulfobacteriota</taxon>
        <taxon>Desulfovibrionia</taxon>
        <taxon>Desulfovibrionales</taxon>
        <taxon>Desulfovibrionaceae</taxon>
        <taxon>Desulfovibrio</taxon>
    </lineage>
</organism>
<protein>
    <submittedName>
        <fullName evidence="1">Uncharacterized protein</fullName>
    </submittedName>
</protein>
<name>B6WTG4_9BACT</name>
<reference evidence="1 2" key="2">
    <citation type="submission" date="2008-10" db="EMBL/GenBank/DDBJ databases">
        <authorList>
            <person name="Fulton L."/>
            <person name="Clifton S."/>
            <person name="Fulton B."/>
            <person name="Xu J."/>
            <person name="Minx P."/>
            <person name="Pepin K.H."/>
            <person name="Johnson M."/>
            <person name="Bhonagiri V."/>
            <person name="Nash W.E."/>
            <person name="Mardis E.R."/>
            <person name="Wilson R.K."/>
        </authorList>
    </citation>
    <scope>NUCLEOTIDE SEQUENCE [LARGE SCALE GENOMIC DNA]</scope>
    <source>
        <strain evidence="1 2">ATCC 29098</strain>
    </source>
</reference>
<evidence type="ECO:0000313" key="2">
    <source>
        <dbReference type="Proteomes" id="UP000003676"/>
    </source>
</evidence>
<dbReference type="Proteomes" id="UP000003676">
    <property type="component" value="Unassembled WGS sequence"/>
</dbReference>
<dbReference type="HOGENOM" id="CLU_2972043_0_0_7"/>
<dbReference type="AlphaFoldDB" id="B6WTG4"/>
<dbReference type="EMBL" id="ABXU01000032">
    <property type="protein sequence ID" value="EEB33720.1"/>
    <property type="molecule type" value="Genomic_DNA"/>
</dbReference>
<gene>
    <name evidence="1" type="ORF">DESPIG_01370</name>
</gene>